<sequence length="245" mass="25759">MNRWIGKVAVVTGSSSGIGAAIAKDLAKAGLITVGLARRVERVEALKKEIPAQAAGRLHALKCDVSSEADIEATFRQIEKTFGGVDVLVNNAGIARSSNLLDQGNAADLRATLATNVTGLVLCSQAAYRSMIARSVDGHIIHINSVAGHGIPAIPKMNIYPASKYAVTAITETMRQELRDAGTKIKVTSVSPGGVQTEILGPLEIPQGMPVLEPEDISQAVLYALSTGPSVQVHEIIIKPIGEMH</sequence>
<dbReference type="EMBL" id="ATLV01024096">
    <property type="status" value="NOT_ANNOTATED_CDS"/>
    <property type="molecule type" value="Genomic_DNA"/>
</dbReference>
<dbReference type="InterPro" id="IPR002347">
    <property type="entry name" value="SDR_fam"/>
</dbReference>
<dbReference type="FunFam" id="3.40.50.720:FF:000047">
    <property type="entry name" value="NADP-dependent L-serine/L-allo-threonine dehydrogenase"/>
    <property type="match status" value="1"/>
</dbReference>
<protein>
    <submittedName>
        <fullName evidence="4">AGAP005645-PA-like protein</fullName>
    </submittedName>
</protein>
<reference evidence="5" key="2">
    <citation type="submission" date="2020-05" db="UniProtKB">
        <authorList>
            <consortium name="EnsemblMetazoa"/>
        </authorList>
    </citation>
    <scope>IDENTIFICATION</scope>
</reference>
<keyword evidence="2" id="KW-0560">Oxidoreductase</keyword>
<evidence type="ECO:0000313" key="4">
    <source>
        <dbReference type="EMBL" id="KFB50612.1"/>
    </source>
</evidence>
<dbReference type="PANTHER" id="PTHR43115">
    <property type="entry name" value="DEHYDROGENASE/REDUCTASE SDR FAMILY MEMBER 11"/>
    <property type="match status" value="1"/>
</dbReference>
<dbReference type="GO" id="GO:0016616">
    <property type="term" value="F:oxidoreductase activity, acting on the CH-OH group of donors, NAD or NADP as acceptor"/>
    <property type="evidence" value="ECO:0007669"/>
    <property type="project" value="UniProtKB-ARBA"/>
</dbReference>
<name>A0A084WK68_ANOSI</name>
<dbReference type="Pfam" id="PF00106">
    <property type="entry name" value="adh_short"/>
    <property type="match status" value="1"/>
</dbReference>
<evidence type="ECO:0000256" key="2">
    <source>
        <dbReference type="ARBA" id="ARBA00023002"/>
    </source>
</evidence>
<dbReference type="EnsemblMetazoa" id="ASIC018932-RA">
    <property type="protein sequence ID" value="ASIC018932-PA"/>
    <property type="gene ID" value="ASIC018932"/>
</dbReference>
<dbReference type="Proteomes" id="UP000030765">
    <property type="component" value="Unassembled WGS sequence"/>
</dbReference>
<organism evidence="4">
    <name type="scientific">Anopheles sinensis</name>
    <name type="common">Mosquito</name>
    <dbReference type="NCBI Taxonomy" id="74873"/>
    <lineage>
        <taxon>Eukaryota</taxon>
        <taxon>Metazoa</taxon>
        <taxon>Ecdysozoa</taxon>
        <taxon>Arthropoda</taxon>
        <taxon>Hexapoda</taxon>
        <taxon>Insecta</taxon>
        <taxon>Pterygota</taxon>
        <taxon>Neoptera</taxon>
        <taxon>Endopterygota</taxon>
        <taxon>Diptera</taxon>
        <taxon>Nematocera</taxon>
        <taxon>Culicoidea</taxon>
        <taxon>Culicidae</taxon>
        <taxon>Anophelinae</taxon>
        <taxon>Anopheles</taxon>
    </lineage>
</organism>
<keyword evidence="6" id="KW-1185">Reference proteome</keyword>
<dbReference type="OrthoDB" id="1933717at2759"/>
<evidence type="ECO:0000256" key="3">
    <source>
        <dbReference type="RuleBase" id="RU000363"/>
    </source>
</evidence>
<dbReference type="Gene3D" id="3.40.50.720">
    <property type="entry name" value="NAD(P)-binding Rossmann-like Domain"/>
    <property type="match status" value="1"/>
</dbReference>
<dbReference type="AlphaFoldDB" id="A0A084WK68"/>
<evidence type="ECO:0000313" key="5">
    <source>
        <dbReference type="EnsemblMetazoa" id="ASIC018932-PA"/>
    </source>
</evidence>
<dbReference type="InterPro" id="IPR020904">
    <property type="entry name" value="Sc_DH/Rdtase_CS"/>
</dbReference>
<dbReference type="PRINTS" id="PR00081">
    <property type="entry name" value="GDHRDH"/>
</dbReference>
<dbReference type="VEuPathDB" id="VectorBase:ASIC018932"/>
<comment type="similarity">
    <text evidence="1 3">Belongs to the short-chain dehydrogenases/reductases (SDR) family.</text>
</comment>
<evidence type="ECO:0000313" key="6">
    <source>
        <dbReference type="Proteomes" id="UP000030765"/>
    </source>
</evidence>
<dbReference type="PROSITE" id="PS00061">
    <property type="entry name" value="ADH_SHORT"/>
    <property type="match status" value="1"/>
</dbReference>
<proteinExistence type="inferred from homology"/>
<dbReference type="EMBL" id="KE525349">
    <property type="protein sequence ID" value="KFB50612.1"/>
    <property type="molecule type" value="Genomic_DNA"/>
</dbReference>
<dbReference type="PANTHER" id="PTHR43115:SF4">
    <property type="entry name" value="DEHYDROGENASE_REDUCTASE SDR FAMILY MEMBER 11"/>
    <property type="match status" value="1"/>
</dbReference>
<dbReference type="PRINTS" id="PR00080">
    <property type="entry name" value="SDRFAMILY"/>
</dbReference>
<accession>A0A084WK68</accession>
<dbReference type="VEuPathDB" id="VectorBase:ASIS005412"/>
<gene>
    <name evidence="4" type="ORF">ZHAS_00018932</name>
</gene>
<evidence type="ECO:0000256" key="1">
    <source>
        <dbReference type="ARBA" id="ARBA00006484"/>
    </source>
</evidence>
<dbReference type="SUPFAM" id="SSF51735">
    <property type="entry name" value="NAD(P)-binding Rossmann-fold domains"/>
    <property type="match status" value="1"/>
</dbReference>
<reference evidence="4 6" key="1">
    <citation type="journal article" date="2014" name="BMC Genomics">
        <title>Genome sequence of Anopheles sinensis provides insight into genetics basis of mosquito competence for malaria parasites.</title>
        <authorList>
            <person name="Zhou D."/>
            <person name="Zhang D."/>
            <person name="Ding G."/>
            <person name="Shi L."/>
            <person name="Hou Q."/>
            <person name="Ye Y."/>
            <person name="Xu Y."/>
            <person name="Zhou H."/>
            <person name="Xiong C."/>
            <person name="Li S."/>
            <person name="Yu J."/>
            <person name="Hong S."/>
            <person name="Yu X."/>
            <person name="Zou P."/>
            <person name="Chen C."/>
            <person name="Chang X."/>
            <person name="Wang W."/>
            <person name="Lv Y."/>
            <person name="Sun Y."/>
            <person name="Ma L."/>
            <person name="Shen B."/>
            <person name="Zhu C."/>
        </authorList>
    </citation>
    <scope>NUCLEOTIDE SEQUENCE [LARGE SCALE GENOMIC DNA]</scope>
</reference>
<dbReference type="InterPro" id="IPR036291">
    <property type="entry name" value="NAD(P)-bd_dom_sf"/>
</dbReference>
<dbReference type="OMA" id="MPYIGRG"/>
<dbReference type="STRING" id="74873.A0A084WK68"/>